<dbReference type="RefSeq" id="XP_056037401.1">
    <property type="nucleotide sequence ID" value="XM_056181365.1"/>
</dbReference>
<feature type="compositionally biased region" description="Basic and acidic residues" evidence="1">
    <location>
        <begin position="150"/>
        <end position="167"/>
    </location>
</feature>
<dbReference type="Pfam" id="PF09282">
    <property type="entry name" value="Mago-bind"/>
    <property type="match status" value="1"/>
</dbReference>
<dbReference type="SUPFAM" id="SSF101931">
    <property type="entry name" value="Pym (Within the bgcn gene intron protein, WIBG), N-terminal domain"/>
    <property type="match status" value="1"/>
</dbReference>
<evidence type="ECO:0000313" key="3">
    <source>
        <dbReference type="EMBL" id="WBW73158.1"/>
    </source>
</evidence>
<feature type="region of interest" description="Disordered" evidence="1">
    <location>
        <begin position="1"/>
        <end position="204"/>
    </location>
</feature>
<dbReference type="GO" id="GO:0005737">
    <property type="term" value="C:cytoplasm"/>
    <property type="evidence" value="ECO:0007669"/>
    <property type="project" value="TreeGrafter"/>
</dbReference>
<dbReference type="PANTHER" id="PTHR22959">
    <property type="entry name" value="PYM PROTEIN"/>
    <property type="match status" value="1"/>
</dbReference>
<protein>
    <submittedName>
        <fullName evidence="3">Mago binding protein</fullName>
    </submittedName>
</protein>
<evidence type="ECO:0000259" key="2">
    <source>
        <dbReference type="SMART" id="SM01273"/>
    </source>
</evidence>
<organism evidence="3 4">
    <name type="scientific">Schizosaccharomyces osmophilus</name>
    <dbReference type="NCBI Taxonomy" id="2545709"/>
    <lineage>
        <taxon>Eukaryota</taxon>
        <taxon>Fungi</taxon>
        <taxon>Dikarya</taxon>
        <taxon>Ascomycota</taxon>
        <taxon>Taphrinomycotina</taxon>
        <taxon>Schizosaccharomycetes</taxon>
        <taxon>Schizosaccharomycetales</taxon>
        <taxon>Schizosaccharomycetaceae</taxon>
        <taxon>Schizosaccharomyces</taxon>
    </lineage>
</organism>
<feature type="compositionally biased region" description="Polar residues" evidence="1">
    <location>
        <begin position="135"/>
        <end position="147"/>
    </location>
</feature>
<dbReference type="AlphaFoldDB" id="A0AAF0AW60"/>
<dbReference type="GO" id="GO:0003723">
    <property type="term" value="F:RNA binding"/>
    <property type="evidence" value="ECO:0007669"/>
    <property type="project" value="TreeGrafter"/>
</dbReference>
<feature type="compositionally biased region" description="Basic and acidic residues" evidence="1">
    <location>
        <begin position="107"/>
        <end position="134"/>
    </location>
</feature>
<dbReference type="InterPro" id="IPR036348">
    <property type="entry name" value="WIBG_N_sf"/>
</dbReference>
<dbReference type="KEGG" id="som:SOMG_02573"/>
<sequence length="204" mass="23336">MEGENSFSGARLVEGKLVIPESKRKDGSVRQKIQVRPGYVAPEDTPRYRPGGGGLAFLEKQMRKLKLENESQADKRKQQENETKPTKSMDEKEKKSTENVEGTMKTTGKEYMKATKERILPRATETTDKKEMRNLKQTPLKKSSRNATPEWRRSARPFHQENFEKPPKPKAAGNPPRTLKGKWKQRNEDYSSESESGSRLTGKE</sequence>
<dbReference type="InterPro" id="IPR039333">
    <property type="entry name" value="PYM1"/>
</dbReference>
<evidence type="ECO:0000313" key="4">
    <source>
        <dbReference type="Proteomes" id="UP001212411"/>
    </source>
</evidence>
<reference evidence="3 4" key="1">
    <citation type="journal article" date="2023" name="G3 (Bethesda)">
        <title>A high-quality reference genome for the fission yeast Schizosaccharomyces osmophilus.</title>
        <authorList>
            <person name="Jia G.S."/>
            <person name="Zhang W.C."/>
            <person name="Liang Y."/>
            <person name="Liu X.H."/>
            <person name="Rhind N."/>
            <person name="Pidoux A."/>
            <person name="Brysch-Herzberg M."/>
            <person name="Du L.L."/>
        </authorList>
    </citation>
    <scope>NUCLEOTIDE SEQUENCE [LARGE SCALE GENOMIC DNA]</scope>
    <source>
        <strain evidence="3 4">CBS 15793</strain>
    </source>
</reference>
<dbReference type="Proteomes" id="UP001212411">
    <property type="component" value="Chromosome 2"/>
</dbReference>
<dbReference type="PANTHER" id="PTHR22959:SF0">
    <property type="entry name" value="PARTNER OF Y14 AND MAGO"/>
    <property type="match status" value="1"/>
</dbReference>
<dbReference type="GO" id="GO:1903259">
    <property type="term" value="P:exon-exon junction complex disassembly"/>
    <property type="evidence" value="ECO:0007669"/>
    <property type="project" value="InterPro"/>
</dbReference>
<dbReference type="SMART" id="SM01273">
    <property type="entry name" value="Mago-bind"/>
    <property type="match status" value="1"/>
</dbReference>
<evidence type="ECO:0000256" key="1">
    <source>
        <dbReference type="SAM" id="MobiDB-lite"/>
    </source>
</evidence>
<gene>
    <name evidence="3" type="ORF">SOMG_02573</name>
</gene>
<dbReference type="InterPro" id="IPR015362">
    <property type="entry name" value="WIBG_mago-bd"/>
</dbReference>
<feature type="compositionally biased region" description="Basic and acidic residues" evidence="1">
    <location>
        <begin position="60"/>
        <end position="98"/>
    </location>
</feature>
<feature type="domain" description="WIBG Mago-binding" evidence="2">
    <location>
        <begin position="15"/>
        <end position="41"/>
    </location>
</feature>
<feature type="compositionally biased region" description="Polar residues" evidence="1">
    <location>
        <begin position="193"/>
        <end position="204"/>
    </location>
</feature>
<dbReference type="GeneID" id="80876054"/>
<dbReference type="GO" id="GO:0035145">
    <property type="term" value="C:exon-exon junction complex"/>
    <property type="evidence" value="ECO:0007669"/>
    <property type="project" value="TreeGrafter"/>
</dbReference>
<dbReference type="EMBL" id="CP115612">
    <property type="protein sequence ID" value="WBW73158.1"/>
    <property type="molecule type" value="Genomic_DNA"/>
</dbReference>
<keyword evidence="4" id="KW-1185">Reference proteome</keyword>
<proteinExistence type="predicted"/>
<name>A0AAF0AW60_9SCHI</name>
<accession>A0AAF0AW60</accession>